<accession>A0A6N3K2R0</accession>
<dbReference type="OMA" id="GCFATHE"/>
<name>A0A6N3K2R0_9ACTN</name>
<dbReference type="RefSeq" id="WP_013284975.1">
    <property type="nucleotide sequence ID" value="NZ_CP031263.1"/>
</dbReference>
<dbReference type="EMBL" id="CP031263">
    <property type="protein sequence ID" value="AXH91453.1"/>
    <property type="molecule type" value="Genomic_DNA"/>
</dbReference>
<evidence type="ECO:0000313" key="2">
    <source>
        <dbReference type="Proteomes" id="UP000253958"/>
    </source>
</evidence>
<evidence type="ECO:0000313" key="1">
    <source>
        <dbReference type="EMBL" id="AXH91453.1"/>
    </source>
</evidence>
<organism evidence="1 2">
    <name type="scientific">Micromonospora aurantiaca</name>
    <name type="common">nom. illeg.</name>
    <dbReference type="NCBI Taxonomy" id="47850"/>
    <lineage>
        <taxon>Bacteria</taxon>
        <taxon>Bacillati</taxon>
        <taxon>Actinomycetota</taxon>
        <taxon>Actinomycetes</taxon>
        <taxon>Micromonosporales</taxon>
        <taxon>Micromonosporaceae</taxon>
        <taxon>Micromonospora</taxon>
    </lineage>
</organism>
<proteinExistence type="predicted"/>
<reference evidence="1 2" key="1">
    <citation type="submission" date="2018-07" db="EMBL/GenBank/DDBJ databases">
        <authorList>
            <person name="Ye Y."/>
        </authorList>
    </citation>
    <scope>NUCLEOTIDE SEQUENCE [LARGE SCALE GENOMIC DNA]</scope>
    <source>
        <strain evidence="2">H14(2018)</strain>
    </source>
</reference>
<reference evidence="1 2" key="2">
    <citation type="submission" date="2018-08" db="EMBL/GenBank/DDBJ databases">
        <title>Streptomyces kandeliansis sp. nov., an endophytic bacterium isolated from mangrove plant.</title>
        <authorList>
            <person name="Wang R."/>
        </authorList>
    </citation>
    <scope>NUCLEOTIDE SEQUENCE [LARGE SCALE GENOMIC DNA]</scope>
    <source>
        <strain evidence="2">H14(2018)</strain>
    </source>
</reference>
<protein>
    <submittedName>
        <fullName evidence="1">Uncharacterized protein</fullName>
    </submittedName>
</protein>
<dbReference type="AlphaFoldDB" id="A0A6N3K2R0"/>
<dbReference type="Proteomes" id="UP000253958">
    <property type="component" value="Chromosome"/>
</dbReference>
<gene>
    <name evidence="1" type="ORF">DVH21_16805</name>
</gene>
<sequence length="249" mass="27498">MTDWSQLRHAYGVADDVPGLLARAEPDPRSPVWGELWSRLCHQGTVYPASFPALSVLTEIAGRWSPAQRTMPLALAADIVSSVDQPYGDLDPHVTYPYEIARLRALTEEALRSAGPDDDPSTYVYMLQALLAFEGVEVWGRHLDGLNDEEYEVACLQCDEEIFVAFGQYGTFTTLDSMYMNDSGSKRLPLLPADPDDLTGVGKRLHARAIADDHPDIAEKLTYVFGRADCLACGERFGVEEAITARWSG</sequence>